<comment type="caution">
    <text evidence="1">The sequence shown here is derived from an EMBL/GenBank/DDBJ whole genome shotgun (WGS) entry which is preliminary data.</text>
</comment>
<keyword evidence="2" id="KW-1185">Reference proteome</keyword>
<dbReference type="EMBL" id="QKSB01000001">
    <property type="protein sequence ID" value="PZE18879.1"/>
    <property type="molecule type" value="Genomic_DNA"/>
</dbReference>
<dbReference type="RefSeq" id="WP_111061781.1">
    <property type="nucleotide sequence ID" value="NZ_JBHUCU010000007.1"/>
</dbReference>
<accession>A0A2W1N2I0</accession>
<evidence type="ECO:0008006" key="3">
    <source>
        <dbReference type="Google" id="ProtNLM"/>
    </source>
</evidence>
<dbReference type="Proteomes" id="UP000249248">
    <property type="component" value="Unassembled WGS sequence"/>
</dbReference>
<dbReference type="OrthoDB" id="976903at2"/>
<organism evidence="1 2">
    <name type="scientific">Putridiphycobacter roseus</name>
    <dbReference type="NCBI Taxonomy" id="2219161"/>
    <lineage>
        <taxon>Bacteria</taxon>
        <taxon>Pseudomonadati</taxon>
        <taxon>Bacteroidota</taxon>
        <taxon>Flavobacteriia</taxon>
        <taxon>Flavobacteriales</taxon>
        <taxon>Crocinitomicaceae</taxon>
        <taxon>Putridiphycobacter</taxon>
    </lineage>
</organism>
<dbReference type="Gene3D" id="3.30.1150.10">
    <property type="match status" value="1"/>
</dbReference>
<evidence type="ECO:0000313" key="2">
    <source>
        <dbReference type="Proteomes" id="UP000249248"/>
    </source>
</evidence>
<evidence type="ECO:0000313" key="1">
    <source>
        <dbReference type="EMBL" id="PZE18879.1"/>
    </source>
</evidence>
<protein>
    <recommendedName>
        <fullName evidence="3">VWA domain-containing protein</fullName>
    </recommendedName>
</protein>
<name>A0A2W1N2I0_9FLAO</name>
<dbReference type="SUPFAM" id="SSF74653">
    <property type="entry name" value="TolA/TonB C-terminal domain"/>
    <property type="match status" value="1"/>
</dbReference>
<proteinExistence type="predicted"/>
<gene>
    <name evidence="1" type="ORF">DNU06_03350</name>
</gene>
<dbReference type="AlphaFoldDB" id="A0A2W1N2I0"/>
<sequence>MQHFFTCILVFSTFLSFSQSEKITQILKQEREQIERVETIQSDKITYISSDFAGAKIKTINLRDKVKKLEVLKVYYVYTAYKRSQNFDQFGLDQQRFNQLSAAYPELFESNQIEWEILEQTKLNDYTKGDNYFHGFIIVHRPLLTETNRTKEIQLINQYFDHPNEPLPFEDEDPIAATLNIKESTDVKTEHKGETVTAAFQGGDQALFEHIQRNLTTPADVWQDRKDIWVKFDLSIAQNGEVGKIDFKEKYSKEVQNAIASAVSKMPKWEPKTLNEFPVKDTVQFEWRVSYSPTVKGLYLKNGKAPVLDHTTNSIAGASGNKETVSPLFIQESPVFKAFDSISIPGKMALVMDVTGSMQNNIVSVCYWLKQHENNLPFSSFTAFNDGDGMKDNLKEIGSTKGIYYTGFYAEYPEIIKTAMLNGNGGDFPENDIESILHAVHKDHQATAVLLIADNMSEIKDIELLKQIDLPVSILPCGLTFSIQQHYLDLAYQTGGKIYYANQVIDLSQIKKGDTFQIKKATYLFNGKTFEIKK</sequence>
<reference evidence="1 2" key="1">
    <citation type="submission" date="2018-06" db="EMBL/GenBank/DDBJ databases">
        <title>The draft genome sequence of Crocinitomix sp. SM1701.</title>
        <authorList>
            <person name="Zhang X."/>
        </authorList>
    </citation>
    <scope>NUCLEOTIDE SEQUENCE [LARGE SCALE GENOMIC DNA]</scope>
    <source>
        <strain evidence="1 2">SM1701</strain>
    </source>
</reference>